<name>A0A347VQS2_9HELI</name>
<proteinExistence type="predicted"/>
<keyword evidence="4" id="KW-1185">Reference proteome</keyword>
<dbReference type="OrthoDB" id="5355204at2"/>
<reference evidence="2 5" key="4">
    <citation type="submission" date="2019-12" db="EMBL/GenBank/DDBJ databases">
        <title>Multi-Generational Helicobacter saguini Isolates.</title>
        <authorList>
            <person name="Mannion A."/>
            <person name="Shen Z."/>
            <person name="Fox J.G."/>
        </authorList>
    </citation>
    <scope>NUCLEOTIDE SEQUENCE [LARGE SCALE GENOMIC DNA]</scope>
    <source>
        <strain evidence="2">16-048</strain>
        <strain evidence="5">16-048 (F4)</strain>
    </source>
</reference>
<evidence type="ECO:0000313" key="4">
    <source>
        <dbReference type="Proteomes" id="UP000029714"/>
    </source>
</evidence>
<evidence type="ECO:0008006" key="6">
    <source>
        <dbReference type="Google" id="ProtNLM"/>
    </source>
</evidence>
<comment type="caution">
    <text evidence="3">The sequence shown here is derived from an EMBL/GenBank/DDBJ whole genome shotgun (WGS) entry which is preliminary data.</text>
</comment>
<evidence type="ECO:0000256" key="1">
    <source>
        <dbReference type="SAM" id="SignalP"/>
    </source>
</evidence>
<evidence type="ECO:0000313" key="3">
    <source>
        <dbReference type="EMBL" id="TLD95957.1"/>
    </source>
</evidence>
<organism evidence="3 4">
    <name type="scientific">Helicobacter saguini</name>
    <dbReference type="NCBI Taxonomy" id="1548018"/>
    <lineage>
        <taxon>Bacteria</taxon>
        <taxon>Pseudomonadati</taxon>
        <taxon>Campylobacterota</taxon>
        <taxon>Epsilonproteobacteria</taxon>
        <taxon>Campylobacterales</taxon>
        <taxon>Helicobacteraceae</taxon>
        <taxon>Helicobacter</taxon>
    </lineage>
</organism>
<accession>A0A347VQS2</accession>
<evidence type="ECO:0000313" key="2">
    <source>
        <dbReference type="EMBL" id="MWV68497.1"/>
    </source>
</evidence>
<dbReference type="AlphaFoldDB" id="A0A347VQS2"/>
<reference evidence="3" key="3">
    <citation type="submission" date="2018-04" db="EMBL/GenBank/DDBJ databases">
        <authorList>
            <person name="Sheh A."/>
            <person name="Shen Z."/>
            <person name="Mannion A.J."/>
            <person name="Fox J.G."/>
        </authorList>
    </citation>
    <scope>NUCLEOTIDE SEQUENCE</scope>
    <source>
        <strain evidence="3">MIT 97-6194</strain>
    </source>
</reference>
<reference evidence="3 4" key="1">
    <citation type="journal article" date="2014" name="Genome Announc.">
        <title>Draft genome sequences of eight enterohepatic helicobacter species isolated from both laboratory and wild rodents.</title>
        <authorList>
            <person name="Sheh A."/>
            <person name="Shen Z."/>
            <person name="Fox J.G."/>
        </authorList>
    </citation>
    <scope>NUCLEOTIDE SEQUENCE [LARGE SCALE GENOMIC DNA]</scope>
    <source>
        <strain evidence="3 4">MIT 97-6194</strain>
    </source>
</reference>
<gene>
    <name evidence="2" type="ORF">DCO61_00230</name>
    <name evidence="3" type="ORF">LS64_000935</name>
</gene>
<dbReference type="PROSITE" id="PS51257">
    <property type="entry name" value="PROKAR_LIPOPROTEIN"/>
    <property type="match status" value="1"/>
</dbReference>
<protein>
    <recommendedName>
        <fullName evidence="6">DUF4878 domain-containing protein</fullName>
    </recommendedName>
</protein>
<feature type="chain" id="PRO_5036329033" description="DUF4878 domain-containing protein" evidence="1">
    <location>
        <begin position="28"/>
        <end position="111"/>
    </location>
</feature>
<feature type="signal peptide" evidence="1">
    <location>
        <begin position="1"/>
        <end position="27"/>
    </location>
</feature>
<sequence length="111" mass="12467">MVKWFKGVILSACVAAFVGCSSMPSCDDDEVKQLLTKMIKDEAKTWHGQEFADKISVSYSGFMTNSSDEKAQKITCKVEVKVTDGKETNKEFIDYTAQHTSDNMVYVEILH</sequence>
<evidence type="ECO:0000313" key="5">
    <source>
        <dbReference type="Proteomes" id="UP000477070"/>
    </source>
</evidence>
<dbReference type="EMBL" id="QBIU01000001">
    <property type="protein sequence ID" value="MWV68497.1"/>
    <property type="molecule type" value="Genomic_DNA"/>
</dbReference>
<dbReference type="Proteomes" id="UP000477070">
    <property type="component" value="Unassembled WGS sequence"/>
</dbReference>
<reference evidence="3 4" key="2">
    <citation type="journal article" date="2016" name="Infect. Immun.">
        <title>Helicobacter saguini, a Novel Helicobacter Isolated from Cotton-Top Tamarins with Ulcerative Colitis, Has Proinflammatory Properties and Induces Typhlocolitis and Dysplasia in Gnotobiotic IL-10-/- Mice.</title>
        <authorList>
            <person name="Shen Z."/>
            <person name="Mannion A."/>
            <person name="Whary M.T."/>
            <person name="Muthupalani S."/>
            <person name="Sheh A."/>
            <person name="Feng Y."/>
            <person name="Gong G."/>
            <person name="Vandamme P."/>
            <person name="Holcombe H.R."/>
            <person name="Paster B.J."/>
            <person name="Fox J.G."/>
        </authorList>
    </citation>
    <scope>NUCLEOTIDE SEQUENCE [LARGE SCALE GENOMIC DNA]</scope>
    <source>
        <strain evidence="3 4">MIT 97-6194</strain>
    </source>
</reference>
<dbReference type="EMBL" id="JRMP02000001">
    <property type="protein sequence ID" value="TLD95957.1"/>
    <property type="molecule type" value="Genomic_DNA"/>
</dbReference>
<dbReference type="Proteomes" id="UP000029714">
    <property type="component" value="Unassembled WGS sequence"/>
</dbReference>
<dbReference type="RefSeq" id="WP_034570827.1">
    <property type="nucleotide sequence ID" value="NZ_JRMP02000001.1"/>
</dbReference>
<keyword evidence="1" id="KW-0732">Signal</keyword>